<evidence type="ECO:0000259" key="1">
    <source>
        <dbReference type="Pfam" id="PF01850"/>
    </source>
</evidence>
<dbReference type="OrthoDB" id="199285at2"/>
<dbReference type="KEGG" id="pspi:PS2015_261"/>
<feature type="domain" description="PIN" evidence="1">
    <location>
        <begin position="3"/>
        <end position="113"/>
    </location>
</feature>
<evidence type="ECO:0000313" key="2">
    <source>
        <dbReference type="EMBL" id="ALO44953.1"/>
    </source>
</evidence>
<name>A0A0S2K9P0_9GAMM</name>
<dbReference type="Pfam" id="PF01850">
    <property type="entry name" value="PIN"/>
    <property type="match status" value="1"/>
</dbReference>
<accession>A0A0S2K9P0</accession>
<organism evidence="2 3">
    <name type="scientific">Pseudohongiella spirulinae</name>
    <dbReference type="NCBI Taxonomy" id="1249552"/>
    <lineage>
        <taxon>Bacteria</taxon>
        <taxon>Pseudomonadati</taxon>
        <taxon>Pseudomonadota</taxon>
        <taxon>Gammaproteobacteria</taxon>
        <taxon>Pseudomonadales</taxon>
        <taxon>Pseudohongiellaceae</taxon>
        <taxon>Pseudohongiella</taxon>
    </lineage>
</organism>
<dbReference type="PATRIC" id="fig|1249552.3.peg.265"/>
<dbReference type="Gene3D" id="3.40.50.1010">
    <property type="entry name" value="5'-nuclease"/>
    <property type="match status" value="1"/>
</dbReference>
<proteinExistence type="predicted"/>
<keyword evidence="3" id="KW-1185">Reference proteome</keyword>
<dbReference type="InterPro" id="IPR002716">
    <property type="entry name" value="PIN_dom"/>
</dbReference>
<dbReference type="RefSeq" id="WP_058020467.1">
    <property type="nucleotide sequence ID" value="NZ_CP013189.1"/>
</dbReference>
<dbReference type="SUPFAM" id="SSF88723">
    <property type="entry name" value="PIN domain-like"/>
    <property type="match status" value="1"/>
</dbReference>
<dbReference type="EMBL" id="CP013189">
    <property type="protein sequence ID" value="ALO44953.1"/>
    <property type="molecule type" value="Genomic_DNA"/>
</dbReference>
<dbReference type="CDD" id="cd18686">
    <property type="entry name" value="PIN_VapC-like"/>
    <property type="match status" value="1"/>
</dbReference>
<dbReference type="Proteomes" id="UP000065641">
    <property type="component" value="Chromosome"/>
</dbReference>
<dbReference type="STRING" id="1249552.PS2015_261"/>
<dbReference type="AlphaFoldDB" id="A0A0S2K9P0"/>
<dbReference type="InterPro" id="IPR029060">
    <property type="entry name" value="PIN-like_dom_sf"/>
</dbReference>
<gene>
    <name evidence="2" type="ORF">PS2015_261</name>
</gene>
<reference evidence="2 3" key="1">
    <citation type="submission" date="2015-11" db="EMBL/GenBank/DDBJ databases">
        <authorList>
            <person name="Zhang Y."/>
            <person name="Guo Z."/>
        </authorList>
    </citation>
    <scope>NUCLEOTIDE SEQUENCE [LARGE SCALE GENOMIC DNA]</scope>
    <source>
        <strain evidence="2 3">KCTC 32221</strain>
    </source>
</reference>
<evidence type="ECO:0000313" key="3">
    <source>
        <dbReference type="Proteomes" id="UP000065641"/>
    </source>
</evidence>
<protein>
    <submittedName>
        <fullName evidence="2">PIN (PilT N terminus) domain protein</fullName>
    </submittedName>
</protein>
<sequence>MNVVDSSAWLSYFAGDNNAVVFSGPIEEISELLVPSITITEVFKNVLRQRGEDAALIVTAHMKQGRVIPLDSELAMDAAKFGVLHKLPLADSIIFATAQKYAAALWTQDNDFEGLESVRYISRKST</sequence>